<dbReference type="GO" id="GO:0000278">
    <property type="term" value="P:mitotic cell cycle"/>
    <property type="evidence" value="ECO:0007669"/>
    <property type="project" value="TreeGrafter"/>
</dbReference>
<name>A0AAV1Q9R5_SCOSC</name>
<dbReference type="InterPro" id="IPR015395">
    <property type="entry name" value="C-myb_C"/>
</dbReference>
<dbReference type="SMART" id="SM00717">
    <property type="entry name" value="SANT"/>
    <property type="match status" value="2"/>
</dbReference>
<dbReference type="GO" id="GO:0000981">
    <property type="term" value="F:DNA-binding transcription factor activity, RNA polymerase II-specific"/>
    <property type="evidence" value="ECO:0007669"/>
    <property type="project" value="TreeGrafter"/>
</dbReference>
<dbReference type="GO" id="GO:0005634">
    <property type="term" value="C:nucleus"/>
    <property type="evidence" value="ECO:0007669"/>
    <property type="project" value="TreeGrafter"/>
</dbReference>
<feature type="domain" description="HTH myb-type" evidence="5">
    <location>
        <begin position="28"/>
        <end position="82"/>
    </location>
</feature>
<dbReference type="InterPro" id="IPR009057">
    <property type="entry name" value="Homeodomain-like_sf"/>
</dbReference>
<dbReference type="InterPro" id="IPR050560">
    <property type="entry name" value="MYB_TF"/>
</dbReference>
<keyword evidence="1" id="KW-0677">Repeat</keyword>
<feature type="domain" description="Myb-like" evidence="4">
    <location>
        <begin position="1"/>
        <end position="27"/>
    </location>
</feature>
<reference evidence="6 7" key="1">
    <citation type="submission" date="2024-01" db="EMBL/GenBank/DDBJ databases">
        <authorList>
            <person name="Alioto T."/>
            <person name="Alioto T."/>
            <person name="Gomez Garrido J."/>
        </authorList>
    </citation>
    <scope>NUCLEOTIDE SEQUENCE [LARGE SCALE GENOMIC DNA]</scope>
</reference>
<gene>
    <name evidence="6" type="ORF">FSCOSCO3_A032486</name>
</gene>
<dbReference type="Gene3D" id="1.10.10.60">
    <property type="entry name" value="Homeodomain-like"/>
    <property type="match status" value="2"/>
</dbReference>
<keyword evidence="7" id="KW-1185">Reference proteome</keyword>
<proteinExistence type="predicted"/>
<evidence type="ECO:0000256" key="2">
    <source>
        <dbReference type="ARBA" id="ARBA00023125"/>
    </source>
</evidence>
<dbReference type="PANTHER" id="PTHR45614">
    <property type="entry name" value="MYB PROTEIN-RELATED"/>
    <property type="match status" value="1"/>
</dbReference>
<organism evidence="6 7">
    <name type="scientific">Scomber scombrus</name>
    <name type="common">Atlantic mackerel</name>
    <name type="synonym">Scomber vernalis</name>
    <dbReference type="NCBI Taxonomy" id="13677"/>
    <lineage>
        <taxon>Eukaryota</taxon>
        <taxon>Metazoa</taxon>
        <taxon>Chordata</taxon>
        <taxon>Craniata</taxon>
        <taxon>Vertebrata</taxon>
        <taxon>Euteleostomi</taxon>
        <taxon>Actinopterygii</taxon>
        <taxon>Neopterygii</taxon>
        <taxon>Teleostei</taxon>
        <taxon>Neoteleostei</taxon>
        <taxon>Acanthomorphata</taxon>
        <taxon>Pelagiaria</taxon>
        <taxon>Scombriformes</taxon>
        <taxon>Scombridae</taxon>
        <taxon>Scomber</taxon>
    </lineage>
</organism>
<dbReference type="SUPFAM" id="SSF46689">
    <property type="entry name" value="Homeodomain-like"/>
    <property type="match status" value="1"/>
</dbReference>
<dbReference type="AlphaFoldDB" id="A0AAV1Q9R5"/>
<evidence type="ECO:0000313" key="7">
    <source>
        <dbReference type="Proteomes" id="UP001314229"/>
    </source>
</evidence>
<dbReference type="CDD" id="cd00167">
    <property type="entry name" value="SANT"/>
    <property type="match status" value="2"/>
</dbReference>
<evidence type="ECO:0000259" key="5">
    <source>
        <dbReference type="PROSITE" id="PS51294"/>
    </source>
</evidence>
<keyword evidence="2" id="KW-0238">DNA-binding</keyword>
<evidence type="ECO:0000256" key="3">
    <source>
        <dbReference type="SAM" id="MobiDB-lite"/>
    </source>
</evidence>
<dbReference type="PROSITE" id="PS51294">
    <property type="entry name" value="HTH_MYB"/>
    <property type="match status" value="2"/>
</dbReference>
<comment type="caution">
    <text evidence="6">The sequence shown here is derived from an EMBL/GenBank/DDBJ whole genome shotgun (WGS) entry which is preliminary data.</text>
</comment>
<dbReference type="PROSITE" id="PS50090">
    <property type="entry name" value="MYB_LIKE"/>
    <property type="match status" value="2"/>
</dbReference>
<dbReference type="Pfam" id="PF09316">
    <property type="entry name" value="Cmyb_C"/>
    <property type="match status" value="1"/>
</dbReference>
<dbReference type="Proteomes" id="UP001314229">
    <property type="component" value="Unassembled WGS sequence"/>
</dbReference>
<dbReference type="InterPro" id="IPR001005">
    <property type="entry name" value="SANT/Myb"/>
</dbReference>
<feature type="compositionally biased region" description="Low complexity" evidence="3">
    <location>
        <begin position="355"/>
        <end position="371"/>
    </location>
</feature>
<dbReference type="Pfam" id="PF00249">
    <property type="entry name" value="Myb_DNA-binding"/>
    <property type="match status" value="2"/>
</dbReference>
<protein>
    <submittedName>
        <fullName evidence="6">Transcriptional activator Myb-like</fullName>
    </submittedName>
</protein>
<feature type="region of interest" description="Disordered" evidence="3">
    <location>
        <begin position="98"/>
        <end position="135"/>
    </location>
</feature>
<dbReference type="GO" id="GO:0045944">
    <property type="term" value="P:positive regulation of transcription by RNA polymerase II"/>
    <property type="evidence" value="ECO:0007669"/>
    <property type="project" value="TreeGrafter"/>
</dbReference>
<feature type="compositionally biased region" description="Low complexity" evidence="3">
    <location>
        <begin position="98"/>
        <end position="122"/>
    </location>
</feature>
<feature type="domain" description="Myb-like" evidence="4">
    <location>
        <begin position="28"/>
        <end position="78"/>
    </location>
</feature>
<accession>A0AAV1Q9R5</accession>
<dbReference type="PANTHER" id="PTHR45614:SF30">
    <property type="entry name" value="MYB-RELATED PROTEIN B"/>
    <property type="match status" value="1"/>
</dbReference>
<sequence>MKRWSLIAKHLHSRNGKQCRERWHNHLNPTVKKSGWMLEEDRIICQAHRLLGNRWADISKLLPGRTDNSIKNHWNSTLKRKVEKEGYLQVLHPPTSITSSFNSSSNSSKSSSTRAASRTCSSPPISSKHADSMKDESSCTSSDLSACGRHCNHGHLSSICTSSSGYDSSLSVCELTAPVELMEVNPETWSCGLKEVTSSLRHPLALSGCLHREDADPTVIDLSRSYVRDGASIMDSTWSRNSLVGAFTFSPSEFFSLCGVEDLKLQRPTLTSTPVCSLKHATYSNHDDSCLHCSHTHTTQTPTEIKEKVRAFWMSAPQTPTPLKINNSSSQDEVSVCSSRMMNLTWEERSIDPDSQQSSSGSEVQGESLLSSIQQVQRESSSFQQVQEELYPIQEVQGESYLIQQVKEESNPIQQVQREPSSFQQVQEESYLIQQVQGESYLIQQVKEESNPIQQVKEESNPIQQVQGEYSSIQQVQGESYLIQQVKEESNPIQQVQGEYSTIQQVQGEYSSIQQVQGEYSAIQQVQGEYSSTQQVQREYSSIQQVQGEYSSIQPVQGEYSAIQQVQGEYSSTQPVQGEYSSIQQVQGEYSSTQPVQGEYSSIQQVQGEYSSTQPVQGEYSSTQPVQGEYSSVQQRVQRESGSVLGSEEFGCFPLDGQVEVWLCQQPVGYQPSPECPAFRLNPFELSGELQVLMFGKTDDQMSLTEQARLYTET</sequence>
<feature type="domain" description="HTH myb-type" evidence="5">
    <location>
        <begin position="1"/>
        <end position="27"/>
    </location>
</feature>
<evidence type="ECO:0000259" key="4">
    <source>
        <dbReference type="PROSITE" id="PS50090"/>
    </source>
</evidence>
<feature type="region of interest" description="Disordered" evidence="3">
    <location>
        <begin position="350"/>
        <end position="371"/>
    </location>
</feature>
<evidence type="ECO:0000256" key="1">
    <source>
        <dbReference type="ARBA" id="ARBA00022737"/>
    </source>
</evidence>
<dbReference type="InterPro" id="IPR017930">
    <property type="entry name" value="Myb_dom"/>
</dbReference>
<dbReference type="GO" id="GO:0000978">
    <property type="term" value="F:RNA polymerase II cis-regulatory region sequence-specific DNA binding"/>
    <property type="evidence" value="ECO:0007669"/>
    <property type="project" value="TreeGrafter"/>
</dbReference>
<dbReference type="EMBL" id="CAWUFR010000601">
    <property type="protein sequence ID" value="CAK6979652.1"/>
    <property type="molecule type" value="Genomic_DNA"/>
</dbReference>
<evidence type="ECO:0000313" key="6">
    <source>
        <dbReference type="EMBL" id="CAK6979652.1"/>
    </source>
</evidence>